<feature type="transmembrane region" description="Helical" evidence="8">
    <location>
        <begin position="339"/>
        <end position="360"/>
    </location>
</feature>
<evidence type="ECO:0000256" key="2">
    <source>
        <dbReference type="ARBA" id="ARBA00008335"/>
    </source>
</evidence>
<evidence type="ECO:0000256" key="6">
    <source>
        <dbReference type="ARBA" id="ARBA00023136"/>
    </source>
</evidence>
<evidence type="ECO:0000256" key="4">
    <source>
        <dbReference type="ARBA" id="ARBA00022692"/>
    </source>
</evidence>
<dbReference type="GO" id="GO:0000329">
    <property type="term" value="C:fungal-type vacuole membrane"/>
    <property type="evidence" value="ECO:0007669"/>
    <property type="project" value="TreeGrafter"/>
</dbReference>
<sequence length="571" mass="61200">MAASNGKASEPDETTSLLVRNASKAVDSALSGNALVANAIAEGADGDTDVESGEVENCDGRGPEENPLFEVEKGTRLGMLIPAVAIGILLAAADQTLVVTSYGKIGSDLNALNNTSWIATAYFLTLTSFQPLYGKLSDIFGRKAALLFAYSVFGIGGLLCGLSKNLEQLVAARAIQGIGGGGMTTVVSILFSDVVPLRERGTWQGYLNIIYAAGASLGAPMGGILADSIGWRWAFLGQFPLCLLASISVYFILHPPKQDDSHWLEKLAKIDFLGALTLIAAVFFLLLGLDRGSNIAWSDTLTIICCSLSIPIFAIFLFVEMKVASHPFAPGHIIFDRSLFASYFVNFWGLAGFMGILFYLPLVFQAVHGLSATQAGVRFIPPLIFQVSGSLFGGKVMQRTGKYYWLTILSTAIQLLGCIIIFLCSGLVFDWPPGLVLGLCISAFGGGSTITTTLISVIANADPKDQAVATACTYLFRSLGSVVGVSMSATVIQQSLRTQLRDNLESGKEADKIVDRVRQSLDFIKELEPHTRDIVRKCYQHATSATFGLNIGFVVLSLVATFYMKEKKLSK</sequence>
<evidence type="ECO:0000313" key="10">
    <source>
        <dbReference type="EMBL" id="KAG0646750.1"/>
    </source>
</evidence>
<reference evidence="10" key="1">
    <citation type="submission" date="2019-07" db="EMBL/GenBank/DDBJ databases">
        <title>Hyphodiscus hymeniophilus genome sequencing and assembly.</title>
        <authorList>
            <person name="Kramer G."/>
            <person name="Nodwell J."/>
        </authorList>
    </citation>
    <scope>NUCLEOTIDE SEQUENCE</scope>
    <source>
        <strain evidence="10">ATCC 34498</strain>
    </source>
</reference>
<dbReference type="PROSITE" id="PS50850">
    <property type="entry name" value="MFS"/>
    <property type="match status" value="1"/>
</dbReference>
<dbReference type="GO" id="GO:0046943">
    <property type="term" value="F:carboxylic acid transmembrane transporter activity"/>
    <property type="evidence" value="ECO:0007669"/>
    <property type="project" value="UniProtKB-ARBA"/>
</dbReference>
<feature type="domain" description="Major facilitator superfamily (MFS) profile" evidence="9">
    <location>
        <begin position="80"/>
        <end position="569"/>
    </location>
</feature>
<evidence type="ECO:0000256" key="1">
    <source>
        <dbReference type="ARBA" id="ARBA00004127"/>
    </source>
</evidence>
<organism evidence="10 11">
    <name type="scientific">Hyphodiscus hymeniophilus</name>
    <dbReference type="NCBI Taxonomy" id="353542"/>
    <lineage>
        <taxon>Eukaryota</taxon>
        <taxon>Fungi</taxon>
        <taxon>Dikarya</taxon>
        <taxon>Ascomycota</taxon>
        <taxon>Pezizomycotina</taxon>
        <taxon>Leotiomycetes</taxon>
        <taxon>Helotiales</taxon>
        <taxon>Hyphodiscaceae</taxon>
        <taxon>Hyphodiscus</taxon>
    </lineage>
</organism>
<feature type="transmembrane region" description="Helical" evidence="8">
    <location>
        <begin position="233"/>
        <end position="252"/>
    </location>
</feature>
<feature type="transmembrane region" description="Helical" evidence="8">
    <location>
        <begin position="403"/>
        <end position="429"/>
    </location>
</feature>
<dbReference type="InterPro" id="IPR020846">
    <property type="entry name" value="MFS_dom"/>
</dbReference>
<dbReference type="PANTHER" id="PTHR23501:SF84">
    <property type="entry name" value="VACUOLAR MEMBRANE AMINO ACID UPTAKE TRANSPORTER FNX2"/>
    <property type="match status" value="1"/>
</dbReference>
<accession>A0A9P6VF96</accession>
<evidence type="ECO:0000256" key="3">
    <source>
        <dbReference type="ARBA" id="ARBA00022448"/>
    </source>
</evidence>
<dbReference type="Gene3D" id="1.20.1250.20">
    <property type="entry name" value="MFS general substrate transporter like domains"/>
    <property type="match status" value="1"/>
</dbReference>
<feature type="transmembrane region" description="Helical" evidence="8">
    <location>
        <begin position="77"/>
        <end position="99"/>
    </location>
</feature>
<keyword evidence="6 8" id="KW-0472">Membrane</keyword>
<dbReference type="GO" id="GO:0015174">
    <property type="term" value="F:basic amino acid transmembrane transporter activity"/>
    <property type="evidence" value="ECO:0007669"/>
    <property type="project" value="TreeGrafter"/>
</dbReference>
<dbReference type="Pfam" id="PF07690">
    <property type="entry name" value="MFS_1"/>
    <property type="match status" value="1"/>
</dbReference>
<dbReference type="InterPro" id="IPR011701">
    <property type="entry name" value="MFS"/>
</dbReference>
<dbReference type="FunFam" id="1.20.1720.10:FF:000013">
    <property type="entry name" value="Related to multidrug resistance proteins"/>
    <property type="match status" value="1"/>
</dbReference>
<feature type="region of interest" description="Disordered" evidence="7">
    <location>
        <begin position="45"/>
        <end position="66"/>
    </location>
</feature>
<name>A0A9P6VF96_9HELO</name>
<dbReference type="AlphaFoldDB" id="A0A9P6VF96"/>
<feature type="transmembrane region" description="Helical" evidence="8">
    <location>
        <begin position="174"/>
        <end position="191"/>
    </location>
</feature>
<gene>
    <name evidence="10" type="ORF">D0Z07_6354</name>
</gene>
<dbReference type="Gene3D" id="1.20.1720.10">
    <property type="entry name" value="Multidrug resistance protein D"/>
    <property type="match status" value="1"/>
</dbReference>
<feature type="transmembrane region" description="Helical" evidence="8">
    <location>
        <begin position="545"/>
        <end position="564"/>
    </location>
</feature>
<dbReference type="CDD" id="cd17502">
    <property type="entry name" value="MFS_Azr1_MDR_like"/>
    <property type="match status" value="1"/>
</dbReference>
<keyword evidence="5 8" id="KW-1133">Transmembrane helix</keyword>
<comment type="similarity">
    <text evidence="2">Belongs to the major facilitator superfamily.</text>
</comment>
<feature type="transmembrane region" description="Helical" evidence="8">
    <location>
        <begin position="301"/>
        <end position="319"/>
    </location>
</feature>
<dbReference type="OrthoDB" id="6770063at2759"/>
<dbReference type="Proteomes" id="UP000785200">
    <property type="component" value="Unassembled WGS sequence"/>
</dbReference>
<feature type="transmembrane region" description="Helical" evidence="8">
    <location>
        <begin position="203"/>
        <end position="226"/>
    </location>
</feature>
<dbReference type="EMBL" id="VNKQ01000014">
    <property type="protein sequence ID" value="KAG0646750.1"/>
    <property type="molecule type" value="Genomic_DNA"/>
</dbReference>
<dbReference type="SUPFAM" id="SSF103473">
    <property type="entry name" value="MFS general substrate transporter"/>
    <property type="match status" value="1"/>
</dbReference>
<feature type="transmembrane region" description="Helical" evidence="8">
    <location>
        <begin position="272"/>
        <end position="289"/>
    </location>
</feature>
<evidence type="ECO:0000256" key="7">
    <source>
        <dbReference type="SAM" id="MobiDB-lite"/>
    </source>
</evidence>
<feature type="transmembrane region" description="Helical" evidence="8">
    <location>
        <begin position="111"/>
        <end position="132"/>
    </location>
</feature>
<feature type="transmembrane region" description="Helical" evidence="8">
    <location>
        <begin position="144"/>
        <end position="162"/>
    </location>
</feature>
<feature type="transmembrane region" description="Helical" evidence="8">
    <location>
        <begin position="471"/>
        <end position="492"/>
    </location>
</feature>
<comment type="caution">
    <text evidence="10">The sequence shown here is derived from an EMBL/GenBank/DDBJ whole genome shotgun (WGS) entry which is preliminary data.</text>
</comment>
<dbReference type="InterPro" id="IPR036259">
    <property type="entry name" value="MFS_trans_sf"/>
</dbReference>
<keyword evidence="3" id="KW-0813">Transport</keyword>
<evidence type="ECO:0000313" key="11">
    <source>
        <dbReference type="Proteomes" id="UP000785200"/>
    </source>
</evidence>
<evidence type="ECO:0000259" key="9">
    <source>
        <dbReference type="PROSITE" id="PS50850"/>
    </source>
</evidence>
<keyword evidence="11" id="KW-1185">Reference proteome</keyword>
<feature type="compositionally biased region" description="Acidic residues" evidence="7">
    <location>
        <begin position="45"/>
        <end position="57"/>
    </location>
</feature>
<proteinExistence type="inferred from homology"/>
<comment type="subcellular location">
    <subcellularLocation>
        <location evidence="1">Endomembrane system</location>
        <topology evidence="1">Multi-pass membrane protein</topology>
    </subcellularLocation>
</comment>
<dbReference type="PANTHER" id="PTHR23501">
    <property type="entry name" value="MAJOR FACILITATOR SUPERFAMILY"/>
    <property type="match status" value="1"/>
</dbReference>
<feature type="transmembrane region" description="Helical" evidence="8">
    <location>
        <begin position="435"/>
        <end position="459"/>
    </location>
</feature>
<evidence type="ECO:0000256" key="5">
    <source>
        <dbReference type="ARBA" id="ARBA00022989"/>
    </source>
</evidence>
<evidence type="ECO:0000256" key="8">
    <source>
        <dbReference type="SAM" id="Phobius"/>
    </source>
</evidence>
<keyword evidence="4 8" id="KW-0812">Transmembrane</keyword>
<protein>
    <submittedName>
        <fullName evidence="10">Vacuolar membrane amino acid uptake transporter fnx2</fullName>
    </submittedName>
</protein>
<dbReference type="GO" id="GO:0012505">
    <property type="term" value="C:endomembrane system"/>
    <property type="evidence" value="ECO:0007669"/>
    <property type="project" value="UniProtKB-SubCell"/>
</dbReference>